<keyword evidence="9" id="KW-0732">Signal</keyword>
<accession>A0AAR5PHX0</accession>
<dbReference type="PROSITE" id="PS50157">
    <property type="entry name" value="ZINC_FINGER_C2H2_2"/>
    <property type="match status" value="11"/>
</dbReference>
<feature type="chain" id="PRO_5043714588" description="C2H2-type domain-containing protein" evidence="9">
    <location>
        <begin position="19"/>
        <end position="517"/>
    </location>
</feature>
<keyword evidence="6" id="KW-0539">Nucleus</keyword>
<name>A0AAR5PHX0_DENPD</name>
<feature type="domain" description="C2H2-type" evidence="10">
    <location>
        <begin position="376"/>
        <end position="403"/>
    </location>
</feature>
<feature type="domain" description="C2H2-type" evidence="10">
    <location>
        <begin position="432"/>
        <end position="459"/>
    </location>
</feature>
<feature type="domain" description="C2H2-type" evidence="10">
    <location>
        <begin position="193"/>
        <end position="220"/>
    </location>
</feature>
<dbReference type="Pfam" id="PF00096">
    <property type="entry name" value="zf-C2H2"/>
    <property type="match status" value="3"/>
</dbReference>
<keyword evidence="2" id="KW-0479">Metal-binding</keyword>
<dbReference type="AlphaFoldDB" id="A0AAR5PHX0"/>
<evidence type="ECO:0000256" key="4">
    <source>
        <dbReference type="ARBA" id="ARBA00022771"/>
    </source>
</evidence>
<organism evidence="11 12">
    <name type="scientific">Dendroctonus ponderosae</name>
    <name type="common">Mountain pine beetle</name>
    <dbReference type="NCBI Taxonomy" id="77166"/>
    <lineage>
        <taxon>Eukaryota</taxon>
        <taxon>Metazoa</taxon>
        <taxon>Ecdysozoa</taxon>
        <taxon>Arthropoda</taxon>
        <taxon>Hexapoda</taxon>
        <taxon>Insecta</taxon>
        <taxon>Pterygota</taxon>
        <taxon>Neoptera</taxon>
        <taxon>Endopterygota</taxon>
        <taxon>Coleoptera</taxon>
        <taxon>Polyphaga</taxon>
        <taxon>Cucujiformia</taxon>
        <taxon>Curculionidae</taxon>
        <taxon>Scolytinae</taxon>
        <taxon>Dendroctonus</taxon>
    </lineage>
</organism>
<reference evidence="11" key="2">
    <citation type="submission" date="2024-08" db="UniProtKB">
        <authorList>
            <consortium name="EnsemblMetazoa"/>
        </authorList>
    </citation>
    <scope>IDENTIFICATION</scope>
</reference>
<feature type="domain" description="C2H2-type" evidence="10">
    <location>
        <begin position="165"/>
        <end position="192"/>
    </location>
</feature>
<dbReference type="Pfam" id="PF13912">
    <property type="entry name" value="zf-C2H2_6"/>
    <property type="match status" value="2"/>
</dbReference>
<dbReference type="GO" id="GO:0005634">
    <property type="term" value="C:nucleus"/>
    <property type="evidence" value="ECO:0007669"/>
    <property type="project" value="UniProtKB-SubCell"/>
</dbReference>
<feature type="domain" description="C2H2-type" evidence="10">
    <location>
        <begin position="460"/>
        <end position="487"/>
    </location>
</feature>
<comment type="subcellular location">
    <subcellularLocation>
        <location evidence="1">Nucleus</location>
    </subcellularLocation>
</comment>
<protein>
    <recommendedName>
        <fullName evidence="10">C2H2-type domain-containing protein</fullName>
    </recommendedName>
</protein>
<proteinExistence type="predicted"/>
<keyword evidence="12" id="KW-1185">Reference proteome</keyword>
<dbReference type="PANTHER" id="PTHR23226">
    <property type="entry name" value="ZINC FINGER AND SCAN DOMAIN-CONTAINING"/>
    <property type="match status" value="1"/>
</dbReference>
<reference evidence="12" key="1">
    <citation type="journal article" date="2013" name="Genome Biol.">
        <title>Draft genome of the mountain pine beetle, Dendroctonus ponderosae Hopkins, a major forest pest.</title>
        <authorList>
            <person name="Keeling C.I."/>
            <person name="Yuen M.M."/>
            <person name="Liao N.Y."/>
            <person name="Docking T.R."/>
            <person name="Chan S.K."/>
            <person name="Taylor G.A."/>
            <person name="Palmquist D.L."/>
            <person name="Jackman S.D."/>
            <person name="Nguyen A."/>
            <person name="Li M."/>
            <person name="Henderson H."/>
            <person name="Janes J.K."/>
            <person name="Zhao Y."/>
            <person name="Pandoh P."/>
            <person name="Moore R."/>
            <person name="Sperling F.A."/>
            <person name="Huber D.P."/>
            <person name="Birol I."/>
            <person name="Jones S.J."/>
            <person name="Bohlmann J."/>
        </authorList>
    </citation>
    <scope>NUCLEOTIDE SEQUENCE</scope>
</reference>
<feature type="region of interest" description="Disordered" evidence="8">
    <location>
        <begin position="87"/>
        <end position="107"/>
    </location>
</feature>
<evidence type="ECO:0000256" key="2">
    <source>
        <dbReference type="ARBA" id="ARBA00022723"/>
    </source>
</evidence>
<sequence>MPFASHLKHLLILYICRALVTRKIKVEWGLDIEEHRLIELEQVKSEGLQIEDETAEEINLESAFSCLESKKKIVNSIELLQHNTTHSKSQNDKCCPPGKSHQSASHSKSKQVQCEICHLHFNMKKELITHKHLHAKKDCELCNKTFRKASLLKRHMKSHSEEHPFECNFCSVKFKWKQHLQDHLNKHTKEKRYECSVCKKTFFYSQNLHGHLLSHSDERPFGCDMCSASFKTINQLKNHYGKHKRSQISNLEAVPQISQLQVGFQMITLCNELIQCRDVKIEMEDEFEVHRDHMIETPLNLKNETNMETDTASINRTMEKYECIFCQKVFPRSANLSRHFVACHPGEKPFQCRICNLKFIQKKQLADHQTGHKKVYECKVCNKMWLYASDLARHLASHSEERPFSCNTCSARFKQKYQLIRHENIHKSTAKYQCKVCENILSSAYSLSRHLKSHSQQRPFRCNTCTSKFKIQYDLTLHQKRHTKVKICICKVCDQTLSCPQTLKEHMRTHSDSKTKK</sequence>
<keyword evidence="4 7" id="KW-0863">Zinc-finger</keyword>
<keyword evidence="5" id="KW-0862">Zinc</keyword>
<feature type="domain" description="C2H2-type" evidence="10">
    <location>
        <begin position="488"/>
        <end position="515"/>
    </location>
</feature>
<dbReference type="Proteomes" id="UP000019118">
    <property type="component" value="Unassembled WGS sequence"/>
</dbReference>
<feature type="signal peptide" evidence="9">
    <location>
        <begin position="1"/>
        <end position="18"/>
    </location>
</feature>
<dbReference type="EnsemblMetazoa" id="XM_019905089.1">
    <property type="protein sequence ID" value="XP_019760648.1"/>
    <property type="gene ID" value="LOC109538049"/>
</dbReference>
<dbReference type="PANTHER" id="PTHR23226:SF416">
    <property type="entry name" value="FI01424P"/>
    <property type="match status" value="1"/>
</dbReference>
<dbReference type="GO" id="GO:0032502">
    <property type="term" value="P:developmental process"/>
    <property type="evidence" value="ECO:0007669"/>
    <property type="project" value="UniProtKB-ARBA"/>
</dbReference>
<feature type="domain" description="C2H2-type" evidence="10">
    <location>
        <begin position="137"/>
        <end position="164"/>
    </location>
</feature>
<dbReference type="SUPFAM" id="SSF57667">
    <property type="entry name" value="beta-beta-alpha zinc fingers"/>
    <property type="match status" value="6"/>
</dbReference>
<feature type="domain" description="C2H2-type" evidence="10">
    <location>
        <begin position="221"/>
        <end position="248"/>
    </location>
</feature>
<evidence type="ECO:0000256" key="8">
    <source>
        <dbReference type="SAM" id="MobiDB-lite"/>
    </source>
</evidence>
<evidence type="ECO:0000256" key="5">
    <source>
        <dbReference type="ARBA" id="ARBA00022833"/>
    </source>
</evidence>
<evidence type="ECO:0000256" key="3">
    <source>
        <dbReference type="ARBA" id="ARBA00022737"/>
    </source>
</evidence>
<feature type="domain" description="C2H2-type" evidence="10">
    <location>
        <begin position="350"/>
        <end position="372"/>
    </location>
</feature>
<dbReference type="Gene3D" id="3.30.160.60">
    <property type="entry name" value="Classic Zinc Finger"/>
    <property type="match status" value="10"/>
</dbReference>
<dbReference type="FunFam" id="3.30.160.60:FF:000202">
    <property type="entry name" value="Zinc finger protein 574"/>
    <property type="match status" value="1"/>
</dbReference>
<keyword evidence="3" id="KW-0677">Repeat</keyword>
<evidence type="ECO:0000256" key="9">
    <source>
        <dbReference type="SAM" id="SignalP"/>
    </source>
</evidence>
<evidence type="ECO:0000313" key="11">
    <source>
        <dbReference type="EnsemblMetazoa" id="XP_019760648.1"/>
    </source>
</evidence>
<dbReference type="InterPro" id="IPR013087">
    <property type="entry name" value="Znf_C2H2_type"/>
</dbReference>
<evidence type="ECO:0000259" key="10">
    <source>
        <dbReference type="PROSITE" id="PS50157"/>
    </source>
</evidence>
<dbReference type="GO" id="GO:0000978">
    <property type="term" value="F:RNA polymerase II cis-regulatory region sequence-specific DNA binding"/>
    <property type="evidence" value="ECO:0007669"/>
    <property type="project" value="TreeGrafter"/>
</dbReference>
<feature type="domain" description="C2H2-type" evidence="10">
    <location>
        <begin position="404"/>
        <end position="431"/>
    </location>
</feature>
<evidence type="ECO:0000256" key="7">
    <source>
        <dbReference type="PROSITE-ProRule" id="PRU00042"/>
    </source>
</evidence>
<evidence type="ECO:0000313" key="12">
    <source>
        <dbReference type="Proteomes" id="UP000019118"/>
    </source>
</evidence>
<dbReference type="PROSITE" id="PS00028">
    <property type="entry name" value="ZINC_FINGER_C2H2_1"/>
    <property type="match status" value="10"/>
</dbReference>
<evidence type="ECO:0000256" key="6">
    <source>
        <dbReference type="ARBA" id="ARBA00023242"/>
    </source>
</evidence>
<dbReference type="GO" id="GO:0000981">
    <property type="term" value="F:DNA-binding transcription factor activity, RNA polymerase II-specific"/>
    <property type="evidence" value="ECO:0007669"/>
    <property type="project" value="TreeGrafter"/>
</dbReference>
<dbReference type="InterPro" id="IPR036236">
    <property type="entry name" value="Znf_C2H2_sf"/>
</dbReference>
<dbReference type="SMART" id="SM00355">
    <property type="entry name" value="ZnF_C2H2"/>
    <property type="match status" value="12"/>
</dbReference>
<dbReference type="FunFam" id="3.30.160.60:FF:000065">
    <property type="entry name" value="B-cell CLL/lymphoma 6, member B"/>
    <property type="match status" value="1"/>
</dbReference>
<dbReference type="GO" id="GO:0008270">
    <property type="term" value="F:zinc ion binding"/>
    <property type="evidence" value="ECO:0007669"/>
    <property type="project" value="UniProtKB-KW"/>
</dbReference>
<evidence type="ECO:0000256" key="1">
    <source>
        <dbReference type="ARBA" id="ARBA00004123"/>
    </source>
</evidence>
<feature type="domain" description="C2H2-type" evidence="10">
    <location>
        <begin position="321"/>
        <end position="349"/>
    </location>
</feature>